<dbReference type="InterPro" id="IPR032555">
    <property type="entry name" value="DUF4937"/>
</dbReference>
<feature type="domain" description="DUF4937" evidence="1">
    <location>
        <begin position="72"/>
        <end position="116"/>
    </location>
</feature>
<protein>
    <recommendedName>
        <fullName evidence="1">DUF4937 domain-containing protein</fullName>
    </recommendedName>
</protein>
<dbReference type="OrthoDB" id="2627153at2"/>
<keyword evidence="3" id="KW-1185">Reference proteome</keyword>
<sequence>MTIMKLIRCKVATDKRAAFCAAQQAWQPMADCDGFIAQLGGWVIAADNPNADNIDSAAPSLEAPDINEESPALDAIIVGIWQSEADLRQFMAREHDRILEQSQQQASYISCKVKRFNIIDIDTSNGTQPNSSGPLLSDSDSQLLQIIQFDGVTEIDMFINKLAAIKHTALQQEMLPTENLQQGKPTSRSPAALSHPPLSVNLWQGVDDDGCLLLSTLWSSPLDYQQYCHSAAYERLQSQLSARCDSMQVSAIKVEALWDI</sequence>
<reference evidence="2 3" key="1">
    <citation type="submission" date="2006-03" db="EMBL/GenBank/DDBJ databases">
        <title>Complete sequence of Shewanella denitrificans OS217.</title>
        <authorList>
            <consortium name="US DOE Joint Genome Institute"/>
            <person name="Copeland A."/>
            <person name="Lucas S."/>
            <person name="Lapidus A."/>
            <person name="Barry K."/>
            <person name="Detter J.C."/>
            <person name="Glavina del Rio T."/>
            <person name="Hammon N."/>
            <person name="Israni S."/>
            <person name="Dalin E."/>
            <person name="Tice H."/>
            <person name="Pitluck S."/>
            <person name="Brettin T."/>
            <person name="Bruce D."/>
            <person name="Han C."/>
            <person name="Tapia R."/>
            <person name="Gilna P."/>
            <person name="Kiss H."/>
            <person name="Schmutz J."/>
            <person name="Larimer F."/>
            <person name="Land M."/>
            <person name="Hauser L."/>
            <person name="Kyrpides N."/>
            <person name="Lykidis A."/>
            <person name="Richardson P."/>
        </authorList>
    </citation>
    <scope>NUCLEOTIDE SEQUENCE [LARGE SCALE GENOMIC DNA]</scope>
    <source>
        <strain evidence="3">OS217 / ATCC BAA-1090 / DSM 15013</strain>
    </source>
</reference>
<dbReference type="Pfam" id="PF16291">
    <property type="entry name" value="DUF4937"/>
    <property type="match status" value="2"/>
</dbReference>
<dbReference type="RefSeq" id="WP_011495870.1">
    <property type="nucleotide sequence ID" value="NC_007954.1"/>
</dbReference>
<dbReference type="Proteomes" id="UP000001982">
    <property type="component" value="Chromosome"/>
</dbReference>
<gene>
    <name evidence="2" type="ordered locus">Sden_1426</name>
</gene>
<evidence type="ECO:0000313" key="3">
    <source>
        <dbReference type="Proteomes" id="UP000001982"/>
    </source>
</evidence>
<evidence type="ECO:0000313" key="2">
    <source>
        <dbReference type="EMBL" id="ABE54712.1"/>
    </source>
</evidence>
<feature type="domain" description="DUF4937" evidence="1">
    <location>
        <begin position="3"/>
        <end position="44"/>
    </location>
</feature>
<name>Q12PB4_SHEDO</name>
<dbReference type="eggNOG" id="COG2329">
    <property type="taxonomic scope" value="Bacteria"/>
</dbReference>
<dbReference type="AlphaFoldDB" id="Q12PB4"/>
<dbReference type="HOGENOM" id="CLU_1069174_0_0_6"/>
<organism evidence="2 3">
    <name type="scientific">Shewanella denitrificans (strain OS217 / ATCC BAA-1090 / DSM 15013)</name>
    <dbReference type="NCBI Taxonomy" id="318161"/>
    <lineage>
        <taxon>Bacteria</taxon>
        <taxon>Pseudomonadati</taxon>
        <taxon>Pseudomonadota</taxon>
        <taxon>Gammaproteobacteria</taxon>
        <taxon>Alteromonadales</taxon>
        <taxon>Shewanellaceae</taxon>
        <taxon>Shewanella</taxon>
    </lineage>
</organism>
<dbReference type="KEGG" id="sdn:Sden_1426"/>
<dbReference type="EMBL" id="CP000302">
    <property type="protein sequence ID" value="ABE54712.1"/>
    <property type="molecule type" value="Genomic_DNA"/>
</dbReference>
<evidence type="ECO:0000259" key="1">
    <source>
        <dbReference type="Pfam" id="PF16291"/>
    </source>
</evidence>
<accession>Q12PB4</accession>
<proteinExistence type="predicted"/>